<reference evidence="2 3" key="1">
    <citation type="submission" date="2020-08" db="EMBL/GenBank/DDBJ databases">
        <title>Genomic Encyclopedia of Type Strains, Phase III (KMG-III): the genomes of soil and plant-associated and newly described type strains.</title>
        <authorList>
            <person name="Whitman W."/>
        </authorList>
    </citation>
    <scope>NUCLEOTIDE SEQUENCE [LARGE SCALE GENOMIC DNA]</scope>
    <source>
        <strain evidence="2 3">CECT 8897</strain>
    </source>
</reference>
<dbReference type="AlphaFoldDB" id="A0A7W5BG80"/>
<organism evidence="2 3">
    <name type="scientific">Pseudoduganella violacea</name>
    <dbReference type="NCBI Taxonomy" id="1715466"/>
    <lineage>
        <taxon>Bacteria</taxon>
        <taxon>Pseudomonadati</taxon>
        <taxon>Pseudomonadota</taxon>
        <taxon>Betaproteobacteria</taxon>
        <taxon>Burkholderiales</taxon>
        <taxon>Oxalobacteraceae</taxon>
        <taxon>Telluria group</taxon>
        <taxon>Pseudoduganella</taxon>
    </lineage>
</organism>
<dbReference type="InterPro" id="IPR019734">
    <property type="entry name" value="TPR_rpt"/>
</dbReference>
<proteinExistence type="predicted"/>
<dbReference type="Gene3D" id="1.25.40.10">
    <property type="entry name" value="Tetratricopeptide repeat domain"/>
    <property type="match status" value="1"/>
</dbReference>
<evidence type="ECO:0000256" key="1">
    <source>
        <dbReference type="PROSITE-ProRule" id="PRU00339"/>
    </source>
</evidence>
<dbReference type="PROSITE" id="PS50005">
    <property type="entry name" value="TPR"/>
    <property type="match status" value="1"/>
</dbReference>
<comment type="caution">
    <text evidence="2">The sequence shown here is derived from an EMBL/GenBank/DDBJ whole genome shotgun (WGS) entry which is preliminary data.</text>
</comment>
<dbReference type="Proteomes" id="UP000541535">
    <property type="component" value="Unassembled WGS sequence"/>
</dbReference>
<evidence type="ECO:0000313" key="2">
    <source>
        <dbReference type="EMBL" id="MBB3122403.1"/>
    </source>
</evidence>
<evidence type="ECO:0000313" key="3">
    <source>
        <dbReference type="Proteomes" id="UP000541535"/>
    </source>
</evidence>
<feature type="repeat" description="TPR" evidence="1">
    <location>
        <begin position="9"/>
        <end position="42"/>
    </location>
</feature>
<dbReference type="EMBL" id="JACHXD010000030">
    <property type="protein sequence ID" value="MBB3122403.1"/>
    <property type="molecule type" value="Genomic_DNA"/>
</dbReference>
<sequence>MQKYYPNDPNTYDCLGDLYSARGDKPKAIESFRKGLSLGDMKETRDKLEALLSGK</sequence>
<dbReference type="SUPFAM" id="SSF48452">
    <property type="entry name" value="TPR-like"/>
    <property type="match status" value="1"/>
</dbReference>
<keyword evidence="1" id="KW-0802">TPR repeat</keyword>
<name>A0A7W5BG80_9BURK</name>
<protein>
    <submittedName>
        <fullName evidence="2">Tetratricopeptide (TPR) repeat protein</fullName>
    </submittedName>
</protein>
<dbReference type="InterPro" id="IPR011990">
    <property type="entry name" value="TPR-like_helical_dom_sf"/>
</dbReference>
<keyword evidence="3" id="KW-1185">Reference proteome</keyword>
<accession>A0A7W5BG80</accession>
<gene>
    <name evidence="2" type="ORF">FHS03_005504</name>
</gene>